<keyword evidence="12" id="KW-1185">Reference proteome</keyword>
<dbReference type="FunCoup" id="A0A7J7D925">
    <property type="interactions" value="1050"/>
</dbReference>
<dbReference type="SMART" id="SM00743">
    <property type="entry name" value="Agenet"/>
    <property type="match status" value="2"/>
</dbReference>
<comment type="subcellular location">
    <subcellularLocation>
        <location evidence="1">Plastid</location>
        <location evidence="1">Chloroplast thylakoid membrane</location>
        <topology evidence="1">Multi-pass membrane protein</topology>
    </subcellularLocation>
</comment>
<evidence type="ECO:0000256" key="7">
    <source>
        <dbReference type="ARBA" id="ARBA00023010"/>
    </source>
</evidence>
<proteinExistence type="inferred from homology"/>
<dbReference type="AlphaFoldDB" id="A0A7J7D925"/>
<feature type="domain" description="Agenet" evidence="10">
    <location>
        <begin position="404"/>
        <end position="473"/>
    </location>
</feature>
<sequence length="542" mass="60000">MVITVRGDLSPCFNLSTLSHLNHKPCTRLKNSTCKASFSVQRKYSSSSTKPSNLGLFSNSCEGSVFDPLGVNPDLSCGLNFAWEGFLALLSPTFESASSTKKDKSSSTRGVAAAIEDSSIDFGDFFKGPLPGKFLKLLGYLALSRLGVYVPLGGVNREAFTGNLDQNSLLSTLDSFSGGGIGRLGICSLGIVPFINAQIVFQLLAQIYPKLQDLQKREGEAGRKKILQYTRYASVGFAIVQAIGQVLYLRPYVNDFSTEWVLSSVTLLTFGAVFTTFIGERISDLKLGNGTSLLIFTNILSYFPASIGRTVAQAFQEGNYIGLATIIISFFLLVLCIVYVQEAERKIPLNYASRYTSQSGGLQKSAYLPFKTNSPSPESPDRLATQILHNQQHQLISFLRILFMAFYRGDKVEVCSKEEGFVGSFYEAKILRKEDINSYSVQYRNLVTEEDSSIQLIEKVSAGEVRPKPPRAPMPTKLCLHDVVDAFDNDGWWVGRITGKKGTDYYVFFDSTGDEIAYPIHRLRFHLAWVDGKWVSCKNRGF</sequence>
<reference evidence="11 12" key="1">
    <citation type="journal article" date="2020" name="Nat. Commun.">
        <title>Genome of Tripterygium wilfordii and identification of cytochrome P450 involved in triptolide biosynthesis.</title>
        <authorList>
            <person name="Tu L."/>
            <person name="Su P."/>
            <person name="Zhang Z."/>
            <person name="Gao L."/>
            <person name="Wang J."/>
            <person name="Hu T."/>
            <person name="Zhou J."/>
            <person name="Zhang Y."/>
            <person name="Zhao Y."/>
            <person name="Liu Y."/>
            <person name="Song Y."/>
            <person name="Tong Y."/>
            <person name="Lu Y."/>
            <person name="Yang J."/>
            <person name="Xu C."/>
            <person name="Jia M."/>
            <person name="Peters R.J."/>
            <person name="Huang L."/>
            <person name="Gao W."/>
        </authorList>
    </citation>
    <scope>NUCLEOTIDE SEQUENCE [LARGE SCALE GENOMIC DNA]</scope>
    <source>
        <strain evidence="12">cv. XIE 37</strain>
        <tissue evidence="11">Leaf</tissue>
    </source>
</reference>
<evidence type="ECO:0000256" key="3">
    <source>
        <dbReference type="ARBA" id="ARBA00022448"/>
    </source>
</evidence>
<organism evidence="11 12">
    <name type="scientific">Tripterygium wilfordii</name>
    <name type="common">Thunder God vine</name>
    <dbReference type="NCBI Taxonomy" id="458696"/>
    <lineage>
        <taxon>Eukaryota</taxon>
        <taxon>Viridiplantae</taxon>
        <taxon>Streptophyta</taxon>
        <taxon>Embryophyta</taxon>
        <taxon>Tracheophyta</taxon>
        <taxon>Spermatophyta</taxon>
        <taxon>Magnoliopsida</taxon>
        <taxon>eudicotyledons</taxon>
        <taxon>Gunneridae</taxon>
        <taxon>Pentapetalae</taxon>
        <taxon>rosids</taxon>
        <taxon>fabids</taxon>
        <taxon>Celastrales</taxon>
        <taxon>Celastraceae</taxon>
        <taxon>Tripterygium</taxon>
    </lineage>
</organism>
<keyword evidence="5" id="KW-0653">Protein transport</keyword>
<dbReference type="GO" id="GO:0009535">
    <property type="term" value="C:chloroplast thylakoid membrane"/>
    <property type="evidence" value="ECO:0007669"/>
    <property type="project" value="UniProtKB-SubCell"/>
</dbReference>
<dbReference type="InterPro" id="IPR030659">
    <property type="entry name" value="SecY_CS"/>
</dbReference>
<dbReference type="InterPro" id="IPR002208">
    <property type="entry name" value="SecY/SEC61-alpha"/>
</dbReference>
<feature type="transmembrane region" description="Helical" evidence="9">
    <location>
        <begin position="320"/>
        <end position="340"/>
    </location>
</feature>
<dbReference type="Pfam" id="PF05641">
    <property type="entry name" value="Agenet"/>
    <property type="match status" value="1"/>
</dbReference>
<dbReference type="PROSITE" id="PS00755">
    <property type="entry name" value="SECY_1"/>
    <property type="match status" value="1"/>
</dbReference>
<feature type="transmembrane region" description="Helical" evidence="9">
    <location>
        <begin position="291"/>
        <end position="308"/>
    </location>
</feature>
<dbReference type="GO" id="GO:0015031">
    <property type="term" value="P:protein transport"/>
    <property type="evidence" value="ECO:0007669"/>
    <property type="project" value="UniProtKB-KW"/>
</dbReference>
<keyword evidence="7" id="KW-0811">Translocation</keyword>
<evidence type="ECO:0000256" key="8">
    <source>
        <dbReference type="ARBA" id="ARBA00023136"/>
    </source>
</evidence>
<protein>
    <recommendedName>
        <fullName evidence="10">Agenet domain-containing protein</fullName>
    </recommendedName>
</protein>
<keyword evidence="6 9" id="KW-1133">Transmembrane helix</keyword>
<dbReference type="InterPro" id="IPR014002">
    <property type="entry name" value="Agenet_dom_plant"/>
</dbReference>
<dbReference type="EMBL" id="JAAARO010000009">
    <property type="protein sequence ID" value="KAF5742870.1"/>
    <property type="molecule type" value="Genomic_DNA"/>
</dbReference>
<evidence type="ECO:0000256" key="2">
    <source>
        <dbReference type="ARBA" id="ARBA00005751"/>
    </source>
</evidence>
<evidence type="ECO:0000256" key="5">
    <source>
        <dbReference type="ARBA" id="ARBA00022927"/>
    </source>
</evidence>
<dbReference type="PROSITE" id="PS00756">
    <property type="entry name" value="SECY_2"/>
    <property type="match status" value="1"/>
</dbReference>
<dbReference type="InterPro" id="IPR023201">
    <property type="entry name" value="SecY_dom_sf"/>
</dbReference>
<comment type="caution">
    <text evidence="11">The sequence shown here is derived from an EMBL/GenBank/DDBJ whole genome shotgun (WGS) entry which is preliminary data.</text>
</comment>
<gene>
    <name evidence="11" type="ORF">HS088_TW09G00931</name>
</gene>
<dbReference type="CDD" id="cd20405">
    <property type="entry name" value="Tudor_Agenet_AtDUF_rpt1_3"/>
    <property type="match status" value="1"/>
</dbReference>
<dbReference type="PANTHER" id="PTHR31917">
    <property type="entry name" value="AGENET DOMAIN-CONTAINING PROTEIN-RELATED"/>
    <property type="match status" value="1"/>
</dbReference>
<dbReference type="Gene3D" id="1.10.3370.10">
    <property type="entry name" value="SecY subunit domain"/>
    <property type="match status" value="1"/>
</dbReference>
<dbReference type="CDD" id="cd20406">
    <property type="entry name" value="Tudor_Agenet_AtDUF_rpt2_4"/>
    <property type="match status" value="1"/>
</dbReference>
<dbReference type="InterPro" id="IPR008395">
    <property type="entry name" value="Agenet-like_dom"/>
</dbReference>
<comment type="similarity">
    <text evidence="2">Belongs to the SecY/SEC61-alpha family.</text>
</comment>
<name>A0A7J7D925_TRIWF</name>
<keyword evidence="3" id="KW-0813">Transport</keyword>
<keyword evidence="4 9" id="KW-0812">Transmembrane</keyword>
<feature type="domain" description="Agenet" evidence="10">
    <location>
        <begin position="476"/>
        <end position="531"/>
    </location>
</feature>
<evidence type="ECO:0000256" key="1">
    <source>
        <dbReference type="ARBA" id="ARBA00004454"/>
    </source>
</evidence>
<dbReference type="InParanoid" id="A0A7J7D925"/>
<dbReference type="PANTHER" id="PTHR31917:SF148">
    <property type="entry name" value="DUF724 DOMAIN-CONTAINING PROTEIN 2"/>
    <property type="match status" value="1"/>
</dbReference>
<evidence type="ECO:0000313" key="12">
    <source>
        <dbReference type="Proteomes" id="UP000593562"/>
    </source>
</evidence>
<dbReference type="Proteomes" id="UP000593562">
    <property type="component" value="Unassembled WGS sequence"/>
</dbReference>
<evidence type="ECO:0000313" key="11">
    <source>
        <dbReference type="EMBL" id="KAF5742870.1"/>
    </source>
</evidence>
<feature type="transmembrane region" description="Helical" evidence="9">
    <location>
        <begin position="260"/>
        <end position="279"/>
    </location>
</feature>
<evidence type="ECO:0000256" key="4">
    <source>
        <dbReference type="ARBA" id="ARBA00022692"/>
    </source>
</evidence>
<accession>A0A7J7D925</accession>
<evidence type="ECO:0000256" key="6">
    <source>
        <dbReference type="ARBA" id="ARBA00022989"/>
    </source>
</evidence>
<keyword evidence="8 9" id="KW-0472">Membrane</keyword>
<evidence type="ECO:0000259" key="10">
    <source>
        <dbReference type="SMART" id="SM00743"/>
    </source>
</evidence>
<dbReference type="SUPFAM" id="SSF103491">
    <property type="entry name" value="Preprotein translocase SecY subunit"/>
    <property type="match status" value="1"/>
</dbReference>
<dbReference type="Pfam" id="PF00344">
    <property type="entry name" value="SecY"/>
    <property type="match status" value="1"/>
</dbReference>
<dbReference type="PRINTS" id="PR00303">
    <property type="entry name" value="SECYTRNLCASE"/>
</dbReference>
<feature type="transmembrane region" description="Helical" evidence="9">
    <location>
        <begin position="229"/>
        <end position="248"/>
    </location>
</feature>
<evidence type="ECO:0000256" key="9">
    <source>
        <dbReference type="SAM" id="Phobius"/>
    </source>
</evidence>